<name>A0ABQ4G7Y3_9ACTN</name>
<evidence type="ECO:0000313" key="3">
    <source>
        <dbReference type="Proteomes" id="UP000603904"/>
    </source>
</evidence>
<keyword evidence="3" id="KW-1185">Reference proteome</keyword>
<evidence type="ECO:0000313" key="2">
    <source>
        <dbReference type="EMBL" id="GIH43189.1"/>
    </source>
</evidence>
<organism evidence="2 3">
    <name type="scientific">Microbispora corallina</name>
    <dbReference type="NCBI Taxonomy" id="83302"/>
    <lineage>
        <taxon>Bacteria</taxon>
        <taxon>Bacillati</taxon>
        <taxon>Actinomycetota</taxon>
        <taxon>Actinomycetes</taxon>
        <taxon>Streptosporangiales</taxon>
        <taxon>Streptosporangiaceae</taxon>
        <taxon>Microbispora</taxon>
    </lineage>
</organism>
<evidence type="ECO:0008006" key="4">
    <source>
        <dbReference type="Google" id="ProtNLM"/>
    </source>
</evidence>
<evidence type="ECO:0000256" key="1">
    <source>
        <dbReference type="SAM" id="MobiDB-lite"/>
    </source>
</evidence>
<reference evidence="2 3" key="1">
    <citation type="submission" date="2021-01" db="EMBL/GenBank/DDBJ databases">
        <title>Whole genome shotgun sequence of Microbispora corallina NBRC 16416.</title>
        <authorList>
            <person name="Komaki H."/>
            <person name="Tamura T."/>
        </authorList>
    </citation>
    <scope>NUCLEOTIDE SEQUENCE [LARGE SCALE GENOMIC DNA]</scope>
    <source>
        <strain evidence="2 3">NBRC 16416</strain>
    </source>
</reference>
<dbReference type="Proteomes" id="UP000603904">
    <property type="component" value="Unassembled WGS sequence"/>
</dbReference>
<proteinExistence type="predicted"/>
<comment type="caution">
    <text evidence="2">The sequence shown here is derived from an EMBL/GenBank/DDBJ whole genome shotgun (WGS) entry which is preliminary data.</text>
</comment>
<protein>
    <recommendedName>
        <fullName evidence="4">DUF397 domain-containing protein</fullName>
    </recommendedName>
</protein>
<feature type="compositionally biased region" description="Low complexity" evidence="1">
    <location>
        <begin position="57"/>
        <end position="67"/>
    </location>
</feature>
<dbReference type="EMBL" id="BOOC01000036">
    <property type="protein sequence ID" value="GIH43189.1"/>
    <property type="molecule type" value="Genomic_DNA"/>
</dbReference>
<accession>A0ABQ4G7Y3</accession>
<feature type="region of interest" description="Disordered" evidence="1">
    <location>
        <begin position="41"/>
        <end position="67"/>
    </location>
</feature>
<sequence>MPLNVRSSPAEVNSNAWLACPEQSQISRAVPGASVFPVTSRHRPEAALTKDDDDAADAGAAHAGAVTSAAAITASDAFLRTREGERNDPPGGAS</sequence>
<gene>
    <name evidence="2" type="ORF">Mco01_61890</name>
</gene>